<dbReference type="PANTHER" id="PTHR43464:SF83">
    <property type="entry name" value="MALONYL-[ACYL-CARRIER PROTEIN] O-METHYLTRANSFERASE"/>
    <property type="match status" value="1"/>
</dbReference>
<dbReference type="Pfam" id="PF08241">
    <property type="entry name" value="Methyltransf_11"/>
    <property type="match status" value="1"/>
</dbReference>
<accession>A0A8J3N3T5</accession>
<dbReference type="GO" id="GO:0008757">
    <property type="term" value="F:S-adenosylmethionine-dependent methyltransferase activity"/>
    <property type="evidence" value="ECO:0007669"/>
    <property type="project" value="InterPro"/>
</dbReference>
<name>A0A8J3N3T5_9CHLR</name>
<proteinExistence type="predicted"/>
<dbReference type="Gene3D" id="3.40.50.150">
    <property type="entry name" value="Vaccinia Virus protein VP39"/>
    <property type="match status" value="1"/>
</dbReference>
<dbReference type="CDD" id="cd02440">
    <property type="entry name" value="AdoMet_MTases"/>
    <property type="match status" value="1"/>
</dbReference>
<dbReference type="EMBL" id="BNJK01000001">
    <property type="protein sequence ID" value="GHO93482.1"/>
    <property type="molecule type" value="Genomic_DNA"/>
</dbReference>
<evidence type="ECO:0000313" key="3">
    <source>
        <dbReference type="Proteomes" id="UP000597444"/>
    </source>
</evidence>
<gene>
    <name evidence="2" type="ORF">KSF_035300</name>
</gene>
<keyword evidence="2" id="KW-0489">Methyltransferase</keyword>
<dbReference type="AlphaFoldDB" id="A0A8J3N3T5"/>
<dbReference type="InterPro" id="IPR013216">
    <property type="entry name" value="Methyltransf_11"/>
</dbReference>
<comment type="caution">
    <text evidence="2">The sequence shown here is derived from an EMBL/GenBank/DDBJ whole genome shotgun (WGS) entry which is preliminary data.</text>
</comment>
<keyword evidence="2" id="KW-0808">Transferase</keyword>
<sequence length="263" mass="29714">MSMPINFHASENRYTYAHRQVDSAWKEMVQNIVAVQGKQVADIGCGGGLYTAAFAEMGAGEVTGVDFSLEMLKSAGEQCKEYSHVLFKQGDALQTGLPSQGYDIVLERAVTHHLKLSDLPGCFVEALRLLRSGGTLIVQNRTPADYSLPGSQTHIRGYFHERYPRLRTVEIGRRADSAIMVAALQQAGFQGIEERYLWEVKDVHGDVESLAENLLQRKDRSILHELTDEELRDLVNYIRQQFQGYKGEIVDQTRWTLWIARKP</sequence>
<dbReference type="Proteomes" id="UP000597444">
    <property type="component" value="Unassembled WGS sequence"/>
</dbReference>
<dbReference type="GO" id="GO:0032259">
    <property type="term" value="P:methylation"/>
    <property type="evidence" value="ECO:0007669"/>
    <property type="project" value="UniProtKB-KW"/>
</dbReference>
<dbReference type="SUPFAM" id="SSF53335">
    <property type="entry name" value="S-adenosyl-L-methionine-dependent methyltransferases"/>
    <property type="match status" value="1"/>
</dbReference>
<evidence type="ECO:0000259" key="1">
    <source>
        <dbReference type="Pfam" id="PF08241"/>
    </source>
</evidence>
<reference evidence="2" key="1">
    <citation type="submission" date="2020-10" db="EMBL/GenBank/DDBJ databases">
        <title>Taxonomic study of unclassified bacteria belonging to the class Ktedonobacteria.</title>
        <authorList>
            <person name="Yabe S."/>
            <person name="Wang C.M."/>
            <person name="Zheng Y."/>
            <person name="Sakai Y."/>
            <person name="Cavaletti L."/>
            <person name="Monciardini P."/>
            <person name="Donadio S."/>
        </authorList>
    </citation>
    <scope>NUCLEOTIDE SEQUENCE</scope>
    <source>
        <strain evidence="2">ID150040</strain>
    </source>
</reference>
<dbReference type="PANTHER" id="PTHR43464">
    <property type="entry name" value="METHYLTRANSFERASE"/>
    <property type="match status" value="1"/>
</dbReference>
<evidence type="ECO:0000313" key="2">
    <source>
        <dbReference type="EMBL" id="GHO93482.1"/>
    </source>
</evidence>
<keyword evidence="3" id="KW-1185">Reference proteome</keyword>
<dbReference type="InterPro" id="IPR029063">
    <property type="entry name" value="SAM-dependent_MTases_sf"/>
</dbReference>
<organism evidence="2 3">
    <name type="scientific">Reticulibacter mediterranei</name>
    <dbReference type="NCBI Taxonomy" id="2778369"/>
    <lineage>
        <taxon>Bacteria</taxon>
        <taxon>Bacillati</taxon>
        <taxon>Chloroflexota</taxon>
        <taxon>Ktedonobacteria</taxon>
        <taxon>Ktedonobacterales</taxon>
        <taxon>Reticulibacteraceae</taxon>
        <taxon>Reticulibacter</taxon>
    </lineage>
</organism>
<protein>
    <submittedName>
        <fullName evidence="2">Methyltransferase</fullName>
    </submittedName>
</protein>
<feature type="domain" description="Methyltransferase type 11" evidence="1">
    <location>
        <begin position="42"/>
        <end position="138"/>
    </location>
</feature>